<dbReference type="Proteomes" id="UP000001880">
    <property type="component" value="Chromosome"/>
</dbReference>
<dbReference type="HOGENOM" id="CLU_042261_0_1_7"/>
<dbReference type="Gene3D" id="3.40.50.410">
    <property type="entry name" value="von Willebrand factor, type A domain"/>
    <property type="match status" value="1"/>
</dbReference>
<gene>
    <name evidence="1" type="ordered locus">Hoch_4713</name>
</gene>
<dbReference type="EMBL" id="CP001804">
    <property type="protein sequence ID" value="ACY17203.1"/>
    <property type="molecule type" value="Genomic_DNA"/>
</dbReference>
<dbReference type="AlphaFoldDB" id="D0LRH5"/>
<evidence type="ECO:0000313" key="1">
    <source>
        <dbReference type="EMBL" id="ACY17203.1"/>
    </source>
</evidence>
<dbReference type="InterPro" id="IPR008912">
    <property type="entry name" value="Uncharacterised_CoxE"/>
</dbReference>
<sequence>MSEDARSDADSADAADAAEVGPGTLADNVMHFARVLRRAGLPVGSDLVRDALCALGRIDLGRREDLYWALATTLLRDHSHHELFHQAFRLFFRDPRGMESALAALLPQVQRPLRKPPAARRVHEALHPRRRAPIKPLESRLELDAAHTYSAEERLRSKDFAEMSADELRAIKRRIARMELPLRELRTRRYRPDPGGPRIDPRATLRAATRAGTELMPLRRRRLRTRPPSVVALCDISGSMERYSEVLLHFLHALTGARERVHAFVFGTRLSNISRQLRHRDIDVALTEIGQRVQDWASGTRIGVCLEEFHRDWTRRVLGQDALLLLITDGLDRDSSVDLGALMERLHRSCRRLMWLNPLLRYHAFEPRARGIRAMLPHVDDFCPVHDLRSLEELCAALEQPLPLRRR</sequence>
<dbReference type="STRING" id="502025.Hoch_4713"/>
<dbReference type="PIRSF" id="PIRSF010256">
    <property type="entry name" value="CoxE_vWa"/>
    <property type="match status" value="1"/>
</dbReference>
<protein>
    <submittedName>
        <fullName evidence="1">VWA containing CoxE family protein</fullName>
    </submittedName>
</protein>
<reference evidence="1 2" key="1">
    <citation type="journal article" date="2010" name="Stand. Genomic Sci.">
        <title>Complete genome sequence of Haliangium ochraceum type strain (SMP-2).</title>
        <authorList>
            <consortium name="US DOE Joint Genome Institute (JGI-PGF)"/>
            <person name="Ivanova N."/>
            <person name="Daum C."/>
            <person name="Lang E."/>
            <person name="Abt B."/>
            <person name="Kopitz M."/>
            <person name="Saunders E."/>
            <person name="Lapidus A."/>
            <person name="Lucas S."/>
            <person name="Glavina Del Rio T."/>
            <person name="Nolan M."/>
            <person name="Tice H."/>
            <person name="Copeland A."/>
            <person name="Cheng J.F."/>
            <person name="Chen F."/>
            <person name="Bruce D."/>
            <person name="Goodwin L."/>
            <person name="Pitluck S."/>
            <person name="Mavromatis K."/>
            <person name="Pati A."/>
            <person name="Mikhailova N."/>
            <person name="Chen A."/>
            <person name="Palaniappan K."/>
            <person name="Land M."/>
            <person name="Hauser L."/>
            <person name="Chang Y.J."/>
            <person name="Jeffries C.D."/>
            <person name="Detter J.C."/>
            <person name="Brettin T."/>
            <person name="Rohde M."/>
            <person name="Goker M."/>
            <person name="Bristow J."/>
            <person name="Markowitz V."/>
            <person name="Eisen J.A."/>
            <person name="Hugenholtz P."/>
            <person name="Kyrpides N.C."/>
            <person name="Klenk H.P."/>
        </authorList>
    </citation>
    <scope>NUCLEOTIDE SEQUENCE [LARGE SCALE GENOMIC DNA]</scope>
    <source>
        <strain evidence="2">DSM 14365 / CIP 107738 / JCM 11303 / AJ 13395 / SMP-2</strain>
    </source>
</reference>
<dbReference type="Pfam" id="PF05762">
    <property type="entry name" value="VWA_CoxE"/>
    <property type="match status" value="1"/>
</dbReference>
<dbReference type="SUPFAM" id="SSF53300">
    <property type="entry name" value="vWA-like"/>
    <property type="match status" value="1"/>
</dbReference>
<dbReference type="InterPro" id="IPR011195">
    <property type="entry name" value="UCP010256"/>
</dbReference>
<dbReference type="eggNOG" id="COG3552">
    <property type="taxonomic scope" value="Bacteria"/>
</dbReference>
<evidence type="ECO:0000313" key="2">
    <source>
        <dbReference type="Proteomes" id="UP000001880"/>
    </source>
</evidence>
<dbReference type="PANTHER" id="PTHR39338">
    <property type="entry name" value="BLL5662 PROTEIN-RELATED"/>
    <property type="match status" value="1"/>
</dbReference>
<name>D0LRH5_HALO1</name>
<dbReference type="PANTHER" id="PTHR39338:SF6">
    <property type="entry name" value="BLL5662 PROTEIN"/>
    <property type="match status" value="1"/>
</dbReference>
<dbReference type="CDD" id="cd00198">
    <property type="entry name" value="vWFA"/>
    <property type="match status" value="1"/>
</dbReference>
<proteinExistence type="predicted"/>
<dbReference type="RefSeq" id="WP_012829801.1">
    <property type="nucleotide sequence ID" value="NC_013440.1"/>
</dbReference>
<dbReference type="InterPro" id="IPR036465">
    <property type="entry name" value="vWFA_dom_sf"/>
</dbReference>
<dbReference type="KEGG" id="hoh:Hoch_4713"/>
<keyword evidence="2" id="KW-1185">Reference proteome</keyword>
<organism evidence="1 2">
    <name type="scientific">Haliangium ochraceum (strain DSM 14365 / JCM 11303 / SMP-2)</name>
    <dbReference type="NCBI Taxonomy" id="502025"/>
    <lineage>
        <taxon>Bacteria</taxon>
        <taxon>Pseudomonadati</taxon>
        <taxon>Myxococcota</taxon>
        <taxon>Polyangia</taxon>
        <taxon>Haliangiales</taxon>
        <taxon>Kofleriaceae</taxon>
        <taxon>Haliangium</taxon>
    </lineage>
</organism>
<accession>D0LRH5</accession>